<reference evidence="1 2" key="1">
    <citation type="journal article" date="2015" name="Genome Biol. Evol.">
        <title>Comparative Genomics of a Bacterivorous Green Alga Reveals Evolutionary Causalities and Consequences of Phago-Mixotrophic Mode of Nutrition.</title>
        <authorList>
            <person name="Burns J.A."/>
            <person name="Paasch A."/>
            <person name="Narechania A."/>
            <person name="Kim E."/>
        </authorList>
    </citation>
    <scope>NUCLEOTIDE SEQUENCE [LARGE SCALE GENOMIC DNA]</scope>
    <source>
        <strain evidence="1 2">PLY_AMNH</strain>
    </source>
</reference>
<gene>
    <name evidence="1" type="ORF">CYMTET_26584</name>
</gene>
<keyword evidence="2" id="KW-1185">Reference proteome</keyword>
<dbReference type="AlphaFoldDB" id="A0AAE0KXS3"/>
<name>A0AAE0KXS3_9CHLO</name>
<dbReference type="EMBL" id="LGRX02014403">
    <property type="protein sequence ID" value="KAK3264691.1"/>
    <property type="molecule type" value="Genomic_DNA"/>
</dbReference>
<accession>A0AAE0KXS3</accession>
<organism evidence="1 2">
    <name type="scientific">Cymbomonas tetramitiformis</name>
    <dbReference type="NCBI Taxonomy" id="36881"/>
    <lineage>
        <taxon>Eukaryota</taxon>
        <taxon>Viridiplantae</taxon>
        <taxon>Chlorophyta</taxon>
        <taxon>Pyramimonadophyceae</taxon>
        <taxon>Pyramimonadales</taxon>
        <taxon>Pyramimonadaceae</taxon>
        <taxon>Cymbomonas</taxon>
    </lineage>
</organism>
<sequence>MLRKGYTVSHDGDATCDMDCVSKTWTGARAAENLWNTCGTSGPGALTGDALFYWACNNQQGLHLGMKGGEEQGKWDLSGDVNAFEVFVNAQADPGPDPQPPAASSKRAEAAQHAHSISYCLLDCAGSCLPTSRFFFCNFVIFVNIL</sequence>
<dbReference type="Proteomes" id="UP001190700">
    <property type="component" value="Unassembled WGS sequence"/>
</dbReference>
<protein>
    <submittedName>
        <fullName evidence="1">Uncharacterized protein</fullName>
    </submittedName>
</protein>
<evidence type="ECO:0000313" key="1">
    <source>
        <dbReference type="EMBL" id="KAK3264691.1"/>
    </source>
</evidence>
<proteinExistence type="predicted"/>
<comment type="caution">
    <text evidence="1">The sequence shown here is derived from an EMBL/GenBank/DDBJ whole genome shotgun (WGS) entry which is preliminary data.</text>
</comment>
<evidence type="ECO:0000313" key="2">
    <source>
        <dbReference type="Proteomes" id="UP001190700"/>
    </source>
</evidence>